<dbReference type="InterPro" id="IPR016195">
    <property type="entry name" value="Pol/histidinol_Pase-like"/>
</dbReference>
<sequence>MKYIDLHVHSSASDGTLSPAKVVRLASEKQLAAIALTDHDTLAGIPEANKESDILKEEGTFIQIIPGTEISVSYRKKDIHILGLFVDTNSGQLYDSLEQARIRREERNHKMTANLRTAGIDITVDKLKEAEGDAVLTRAHFAKYMVEHGYVKTNQDAFTKYLHDDSPYYVPREYLSPEEAISLIHSAGGLAVIAHPLLYKFTLPEVEAMVAYLKDYGLDGVETIYSANTGFDEGHIRRIANKYDLAMTGGSDFHGKNKPDIQIGTGRGNLKVPYEILEKLRARL</sequence>
<evidence type="ECO:0000313" key="1">
    <source>
        <dbReference type="EMBL" id="BCJ93478.1"/>
    </source>
</evidence>
<dbReference type="GO" id="GO:0035312">
    <property type="term" value="F:5'-3' DNA exonuclease activity"/>
    <property type="evidence" value="ECO:0007669"/>
    <property type="project" value="TreeGrafter"/>
</dbReference>
<dbReference type="Gene3D" id="3.20.20.140">
    <property type="entry name" value="Metal-dependent hydrolases"/>
    <property type="match status" value="1"/>
</dbReference>
<evidence type="ECO:0000313" key="2">
    <source>
        <dbReference type="Proteomes" id="UP000515561"/>
    </source>
</evidence>
<dbReference type="Pfam" id="PF02811">
    <property type="entry name" value="PHP"/>
    <property type="match status" value="1"/>
</dbReference>
<dbReference type="KEGG" id="acel:acsn021_10470"/>
<dbReference type="CDD" id="cd07438">
    <property type="entry name" value="PHP_HisPPase_AMP"/>
    <property type="match status" value="1"/>
</dbReference>
<gene>
    <name evidence="1" type="ORF">acsn021_10470</name>
</gene>
<protein>
    <submittedName>
        <fullName evidence="1">Phosphatase</fullName>
    </submittedName>
</protein>
<reference evidence="1 2" key="1">
    <citation type="journal article" date="2016" name="Int. J. Syst. Evol. Microbiol.">
        <title>Descriptions of Anaerotaenia torta gen. nov., sp. nov. and Anaerocolumna cellulosilytica gen. nov., sp. nov. isolated from a methanogenic reactor of cattle waste.</title>
        <authorList>
            <person name="Uek A."/>
            <person name="Ohtaki Y."/>
            <person name="Kaku N."/>
            <person name="Ueki K."/>
        </authorList>
    </citation>
    <scope>NUCLEOTIDE SEQUENCE [LARGE SCALE GENOMIC DNA]</scope>
    <source>
        <strain evidence="1 2">SN021</strain>
    </source>
</reference>
<dbReference type="SMART" id="SM00481">
    <property type="entry name" value="POLIIIAc"/>
    <property type="match status" value="1"/>
</dbReference>
<dbReference type="EMBL" id="AP023367">
    <property type="protein sequence ID" value="BCJ93478.1"/>
    <property type="molecule type" value="Genomic_DNA"/>
</dbReference>
<name>A0A6S6R361_9FIRM</name>
<dbReference type="PANTHER" id="PTHR42924">
    <property type="entry name" value="EXONUCLEASE"/>
    <property type="match status" value="1"/>
</dbReference>
<dbReference type="InterPro" id="IPR003141">
    <property type="entry name" value="Pol/His_phosphatase_N"/>
</dbReference>
<proteinExistence type="predicted"/>
<dbReference type="SUPFAM" id="SSF89550">
    <property type="entry name" value="PHP domain-like"/>
    <property type="match status" value="1"/>
</dbReference>
<dbReference type="PANTHER" id="PTHR42924:SF3">
    <property type="entry name" value="POLYMERASE_HISTIDINOL PHOSPHATASE N-TERMINAL DOMAIN-CONTAINING PROTEIN"/>
    <property type="match status" value="1"/>
</dbReference>
<dbReference type="InterPro" id="IPR004013">
    <property type="entry name" value="PHP_dom"/>
</dbReference>
<keyword evidence="2" id="KW-1185">Reference proteome</keyword>
<dbReference type="AlphaFoldDB" id="A0A6S6R361"/>
<accession>A0A6S6R361</accession>
<dbReference type="RefSeq" id="WP_184090752.1">
    <property type="nucleotide sequence ID" value="NZ_AP023367.1"/>
</dbReference>
<dbReference type="Gene3D" id="1.10.150.650">
    <property type="match status" value="1"/>
</dbReference>
<dbReference type="GO" id="GO:0004534">
    <property type="term" value="F:5'-3' RNA exonuclease activity"/>
    <property type="evidence" value="ECO:0007669"/>
    <property type="project" value="TreeGrafter"/>
</dbReference>
<dbReference type="Proteomes" id="UP000515561">
    <property type="component" value="Chromosome"/>
</dbReference>
<organism evidence="1 2">
    <name type="scientific">Anaerocolumna cellulosilytica</name>
    <dbReference type="NCBI Taxonomy" id="433286"/>
    <lineage>
        <taxon>Bacteria</taxon>
        <taxon>Bacillati</taxon>
        <taxon>Bacillota</taxon>
        <taxon>Clostridia</taxon>
        <taxon>Lachnospirales</taxon>
        <taxon>Lachnospiraceae</taxon>
        <taxon>Anaerocolumna</taxon>
    </lineage>
</organism>
<dbReference type="InterPro" id="IPR052018">
    <property type="entry name" value="PHP_domain"/>
</dbReference>